<dbReference type="AlphaFoldDB" id="A0A0C3C1L4"/>
<gene>
    <name evidence="2" type="ORF">M413DRAFT_26783</name>
</gene>
<dbReference type="InterPro" id="IPR036047">
    <property type="entry name" value="F-box-like_dom_sf"/>
</dbReference>
<keyword evidence="3" id="KW-1185">Reference proteome</keyword>
<dbReference type="OrthoDB" id="3251489at2759"/>
<name>A0A0C3C1L4_HEBCY</name>
<accession>A0A0C3C1L4</accession>
<feature type="region of interest" description="Disordered" evidence="1">
    <location>
        <begin position="385"/>
        <end position="411"/>
    </location>
</feature>
<dbReference type="Proteomes" id="UP000053424">
    <property type="component" value="Unassembled WGS sequence"/>
</dbReference>
<feature type="region of interest" description="Disordered" evidence="1">
    <location>
        <begin position="1"/>
        <end position="27"/>
    </location>
</feature>
<organism evidence="2 3">
    <name type="scientific">Hebeloma cylindrosporum</name>
    <dbReference type="NCBI Taxonomy" id="76867"/>
    <lineage>
        <taxon>Eukaryota</taxon>
        <taxon>Fungi</taxon>
        <taxon>Dikarya</taxon>
        <taxon>Basidiomycota</taxon>
        <taxon>Agaricomycotina</taxon>
        <taxon>Agaricomycetes</taxon>
        <taxon>Agaricomycetidae</taxon>
        <taxon>Agaricales</taxon>
        <taxon>Agaricineae</taxon>
        <taxon>Hymenogastraceae</taxon>
        <taxon>Hebeloma</taxon>
    </lineage>
</organism>
<dbReference type="Gene3D" id="1.20.1280.50">
    <property type="match status" value="1"/>
</dbReference>
<dbReference type="EMBL" id="KN831777">
    <property type="protein sequence ID" value="KIM42790.1"/>
    <property type="molecule type" value="Genomic_DNA"/>
</dbReference>
<dbReference type="SUPFAM" id="SSF81383">
    <property type="entry name" value="F-box domain"/>
    <property type="match status" value="1"/>
</dbReference>
<evidence type="ECO:0000256" key="1">
    <source>
        <dbReference type="SAM" id="MobiDB-lite"/>
    </source>
</evidence>
<reference evidence="2 3" key="1">
    <citation type="submission" date="2014-04" db="EMBL/GenBank/DDBJ databases">
        <authorList>
            <consortium name="DOE Joint Genome Institute"/>
            <person name="Kuo A."/>
            <person name="Gay G."/>
            <person name="Dore J."/>
            <person name="Kohler A."/>
            <person name="Nagy L.G."/>
            <person name="Floudas D."/>
            <person name="Copeland A."/>
            <person name="Barry K.W."/>
            <person name="Cichocki N."/>
            <person name="Veneault-Fourrey C."/>
            <person name="LaButti K."/>
            <person name="Lindquist E.A."/>
            <person name="Lipzen A."/>
            <person name="Lundell T."/>
            <person name="Morin E."/>
            <person name="Murat C."/>
            <person name="Sun H."/>
            <person name="Tunlid A."/>
            <person name="Henrissat B."/>
            <person name="Grigoriev I.V."/>
            <person name="Hibbett D.S."/>
            <person name="Martin F."/>
            <person name="Nordberg H.P."/>
            <person name="Cantor M.N."/>
            <person name="Hua S.X."/>
        </authorList>
    </citation>
    <scope>NUCLEOTIDE SEQUENCE [LARGE SCALE GENOMIC DNA]</scope>
    <source>
        <strain evidence="3">h7</strain>
    </source>
</reference>
<evidence type="ECO:0000313" key="2">
    <source>
        <dbReference type="EMBL" id="KIM42790.1"/>
    </source>
</evidence>
<dbReference type="HOGENOM" id="CLU_509060_0_0_1"/>
<feature type="compositionally biased region" description="Low complexity" evidence="1">
    <location>
        <begin position="400"/>
        <end position="411"/>
    </location>
</feature>
<proteinExistence type="predicted"/>
<sequence>MRFPAHQNPPSSNRRLHLRRHPETPGGDVHESFPFDLLPLELQVEIFSHCLPLFPHFNVEEAPFLITRVCKTWRDLAYNTPKLWSTFEIEVIGSGMSLHDVKIINTIQLWLERSKAVPLNVRIIHVPVGRIPDPRSARILSLLVPEARRWKHVEFIVPSSSMSSIQNSLPDGFPELRSLTLQMKDLWSSEPSFDLSSMRIPWHQLTGLDLRLENGNLLDLGRCLEILSQAERLAAFTATVNCVLDLQDPPSEELSMPALQTLHLIPRGGVGVAPMNGSPEACLVKFLNLPSLPAMHTLRIEWLLFSNDATSPWPTTHLDFLSFLHDVSPTIRAIDFAYLPVTEIELMECLSQVPELTDLVLRFSLSDLEHDPITDHLFSACTHPSPSVSHDTTLNGGAESRTTTSSSSSIHTTPLLPVLENWNIQCHGKRYTHTSLLSMLASRQVKRGNTSHTRLESFHLLSMNSVPQAVQRRVQAWSDEGLDISIDSLIIR</sequence>
<dbReference type="STRING" id="686832.A0A0C3C1L4"/>
<protein>
    <submittedName>
        <fullName evidence="2">Uncharacterized protein</fullName>
    </submittedName>
</protein>
<evidence type="ECO:0000313" key="3">
    <source>
        <dbReference type="Proteomes" id="UP000053424"/>
    </source>
</evidence>
<reference evidence="3" key="2">
    <citation type="submission" date="2015-01" db="EMBL/GenBank/DDBJ databases">
        <title>Evolutionary Origins and Diversification of the Mycorrhizal Mutualists.</title>
        <authorList>
            <consortium name="DOE Joint Genome Institute"/>
            <consortium name="Mycorrhizal Genomics Consortium"/>
            <person name="Kohler A."/>
            <person name="Kuo A."/>
            <person name="Nagy L.G."/>
            <person name="Floudas D."/>
            <person name="Copeland A."/>
            <person name="Barry K.W."/>
            <person name="Cichocki N."/>
            <person name="Veneault-Fourrey C."/>
            <person name="LaButti K."/>
            <person name="Lindquist E.A."/>
            <person name="Lipzen A."/>
            <person name="Lundell T."/>
            <person name="Morin E."/>
            <person name="Murat C."/>
            <person name="Riley R."/>
            <person name="Ohm R."/>
            <person name="Sun H."/>
            <person name="Tunlid A."/>
            <person name="Henrissat B."/>
            <person name="Grigoriev I.V."/>
            <person name="Hibbett D.S."/>
            <person name="Martin F."/>
        </authorList>
    </citation>
    <scope>NUCLEOTIDE SEQUENCE [LARGE SCALE GENOMIC DNA]</scope>
    <source>
        <strain evidence="3">h7</strain>
    </source>
</reference>
<feature type="compositionally biased region" description="Polar residues" evidence="1">
    <location>
        <begin position="385"/>
        <end position="395"/>
    </location>
</feature>